<dbReference type="InterPro" id="IPR036291">
    <property type="entry name" value="NAD(P)-bd_dom_sf"/>
</dbReference>
<keyword evidence="3" id="KW-1185">Reference proteome</keyword>
<dbReference type="Pfam" id="PF13460">
    <property type="entry name" value="NAD_binding_10"/>
    <property type="match status" value="1"/>
</dbReference>
<dbReference type="EC" id="1.6.5.2" evidence="2"/>
<dbReference type="OrthoDB" id="7771794at2"/>
<dbReference type="EMBL" id="CYPW01000038">
    <property type="protein sequence ID" value="CUH54103.1"/>
    <property type="molecule type" value="Genomic_DNA"/>
</dbReference>
<feature type="domain" description="NAD(P)-binding" evidence="1">
    <location>
        <begin position="6"/>
        <end position="77"/>
    </location>
</feature>
<proteinExistence type="predicted"/>
<accession>A0A0P1EUK9</accession>
<dbReference type="SUPFAM" id="SSF51735">
    <property type="entry name" value="NAD(P)-binding Rossmann-fold domains"/>
    <property type="match status" value="1"/>
</dbReference>
<dbReference type="Proteomes" id="UP000054823">
    <property type="component" value="Unassembled WGS sequence"/>
</dbReference>
<protein>
    <submittedName>
        <fullName evidence="2">Quinone oxidoreductase 2</fullName>
        <ecNumber evidence="2">1.6.5.2</ecNumber>
    </submittedName>
</protein>
<keyword evidence="2" id="KW-0560">Oxidoreductase</keyword>
<dbReference type="Gene3D" id="3.40.50.720">
    <property type="entry name" value="NAD(P)-binding Rossmann-like Domain"/>
    <property type="match status" value="1"/>
</dbReference>
<evidence type="ECO:0000313" key="2">
    <source>
        <dbReference type="EMBL" id="CUH54103.1"/>
    </source>
</evidence>
<dbReference type="GO" id="GO:0003955">
    <property type="term" value="F:NAD(P)H dehydrogenase (quinone) activity"/>
    <property type="evidence" value="ECO:0007669"/>
    <property type="project" value="UniProtKB-EC"/>
</dbReference>
<organism evidence="2 3">
    <name type="scientific">Shimia marina</name>
    <dbReference type="NCBI Taxonomy" id="321267"/>
    <lineage>
        <taxon>Bacteria</taxon>
        <taxon>Pseudomonadati</taxon>
        <taxon>Pseudomonadota</taxon>
        <taxon>Alphaproteobacteria</taxon>
        <taxon>Rhodobacterales</taxon>
        <taxon>Roseobacteraceae</taxon>
    </lineage>
</organism>
<evidence type="ECO:0000259" key="1">
    <source>
        <dbReference type="Pfam" id="PF13460"/>
    </source>
</evidence>
<dbReference type="RefSeq" id="WP_058241270.1">
    <property type="nucleotide sequence ID" value="NZ_CYPW01000038.1"/>
</dbReference>
<sequence>MLIITGASGKLGGLVVEALQRLVTADQIGVSVRDPEKLTDLAARGVRVRRGDYEDADSLRHAWEGASRVLGVCSGWGQNDTVSP</sequence>
<name>A0A0P1EUK9_9RHOB</name>
<dbReference type="STRING" id="321267.SHM7688_03573"/>
<dbReference type="PANTHER" id="PTHR47129">
    <property type="entry name" value="QUINONE OXIDOREDUCTASE 2"/>
    <property type="match status" value="1"/>
</dbReference>
<dbReference type="InterPro" id="IPR016040">
    <property type="entry name" value="NAD(P)-bd_dom"/>
</dbReference>
<dbReference type="PANTHER" id="PTHR47129:SF1">
    <property type="entry name" value="NMRA-LIKE DOMAIN-CONTAINING PROTEIN"/>
    <property type="match status" value="1"/>
</dbReference>
<dbReference type="InterPro" id="IPR052718">
    <property type="entry name" value="NmrA-type_oxidoreductase"/>
</dbReference>
<evidence type="ECO:0000313" key="3">
    <source>
        <dbReference type="Proteomes" id="UP000054823"/>
    </source>
</evidence>
<reference evidence="2 3" key="1">
    <citation type="submission" date="2015-09" db="EMBL/GenBank/DDBJ databases">
        <authorList>
            <consortium name="Swine Surveillance"/>
        </authorList>
    </citation>
    <scope>NUCLEOTIDE SEQUENCE [LARGE SCALE GENOMIC DNA]</scope>
    <source>
        <strain evidence="2 3">CECT 7688</strain>
    </source>
</reference>
<gene>
    <name evidence="2" type="primary">qorB</name>
    <name evidence="2" type="ORF">SHM7688_03573</name>
</gene>
<dbReference type="AlphaFoldDB" id="A0A0P1EUK9"/>